<evidence type="ECO:0000256" key="1">
    <source>
        <dbReference type="ARBA" id="ARBA00000022"/>
    </source>
</evidence>
<protein>
    <submittedName>
        <fullName evidence="4">NADAR family protein</fullName>
    </submittedName>
</protein>
<dbReference type="Pfam" id="PF08719">
    <property type="entry name" value="NADAR"/>
    <property type="match status" value="1"/>
</dbReference>
<dbReference type="CDD" id="cd15457">
    <property type="entry name" value="NADAR"/>
    <property type="match status" value="1"/>
</dbReference>
<feature type="domain" description="NADAR" evidence="3">
    <location>
        <begin position="36"/>
        <end position="182"/>
    </location>
</feature>
<keyword evidence="5" id="KW-1185">Reference proteome</keyword>
<dbReference type="InterPro" id="IPR012816">
    <property type="entry name" value="NADAR"/>
</dbReference>
<comment type="catalytic activity">
    <reaction evidence="1">
        <text>5-amino-6-(5-phospho-D-ribosylamino)uracil + H2O = 5,6-diaminouracil + D-ribose 5-phosphate</text>
        <dbReference type="Rhea" id="RHEA:55020"/>
        <dbReference type="ChEBI" id="CHEBI:15377"/>
        <dbReference type="ChEBI" id="CHEBI:46252"/>
        <dbReference type="ChEBI" id="CHEBI:58453"/>
        <dbReference type="ChEBI" id="CHEBI:78346"/>
    </reaction>
</comment>
<evidence type="ECO:0000259" key="3">
    <source>
        <dbReference type="Pfam" id="PF08719"/>
    </source>
</evidence>
<dbReference type="InterPro" id="IPR037238">
    <property type="entry name" value="YbiA-like_sf"/>
</dbReference>
<gene>
    <name evidence="4" type="ORF">ACFFIA_39390</name>
</gene>
<name>A0ABV6MGH0_9ACTN</name>
<proteinExistence type="predicted"/>
<comment type="catalytic activity">
    <reaction evidence="2">
        <text>2,5-diamino-6-hydroxy-4-(5-phosphoribosylamino)-pyrimidine + H2O = 2,5,6-triamino-4-hydroxypyrimidine + D-ribose 5-phosphate</text>
        <dbReference type="Rhea" id="RHEA:23436"/>
        <dbReference type="ChEBI" id="CHEBI:15377"/>
        <dbReference type="ChEBI" id="CHEBI:58614"/>
        <dbReference type="ChEBI" id="CHEBI:78346"/>
        <dbReference type="ChEBI" id="CHEBI:137796"/>
    </reaction>
</comment>
<dbReference type="NCBIfam" id="TIGR02464">
    <property type="entry name" value="ribofla_fusion"/>
    <property type="match status" value="1"/>
</dbReference>
<comment type="caution">
    <text evidence="4">The sequence shown here is derived from an EMBL/GenBank/DDBJ whole genome shotgun (WGS) entry which is preliminary data.</text>
</comment>
<evidence type="ECO:0000256" key="2">
    <source>
        <dbReference type="ARBA" id="ARBA00000751"/>
    </source>
</evidence>
<dbReference type="RefSeq" id="WP_377261612.1">
    <property type="nucleotide sequence ID" value="NZ_JBHLUH010000089.1"/>
</dbReference>
<organism evidence="4 5">
    <name type="scientific">Phytohabitans kaempferiae</name>
    <dbReference type="NCBI Taxonomy" id="1620943"/>
    <lineage>
        <taxon>Bacteria</taxon>
        <taxon>Bacillati</taxon>
        <taxon>Actinomycetota</taxon>
        <taxon>Actinomycetes</taxon>
        <taxon>Micromonosporales</taxon>
        <taxon>Micromonosporaceae</taxon>
    </lineage>
</organism>
<reference evidence="4 5" key="1">
    <citation type="submission" date="2024-09" db="EMBL/GenBank/DDBJ databases">
        <authorList>
            <person name="Sun Q."/>
            <person name="Mori K."/>
        </authorList>
    </citation>
    <scope>NUCLEOTIDE SEQUENCE [LARGE SCALE GENOMIC DNA]</scope>
    <source>
        <strain evidence="4 5">TBRC 3947</strain>
    </source>
</reference>
<evidence type="ECO:0000313" key="5">
    <source>
        <dbReference type="Proteomes" id="UP001589867"/>
    </source>
</evidence>
<evidence type="ECO:0000313" key="4">
    <source>
        <dbReference type="EMBL" id="MFC0533686.1"/>
    </source>
</evidence>
<accession>A0ABV6MGH0</accession>
<dbReference type="SUPFAM" id="SSF143990">
    <property type="entry name" value="YbiA-like"/>
    <property type="match status" value="1"/>
</dbReference>
<dbReference type="EMBL" id="JBHLUH010000089">
    <property type="protein sequence ID" value="MFC0533686.1"/>
    <property type="molecule type" value="Genomic_DNA"/>
</dbReference>
<dbReference type="Gene3D" id="1.10.357.40">
    <property type="entry name" value="YbiA-like"/>
    <property type="match status" value="1"/>
</dbReference>
<sequence>MTPKERLTALRDAELDGKPMKITPFWGHKPTASGAVGSGCLSQWWPAEFTVDGEDYRTAEHWMMAEKARLFADEEGLAAVLAAVSPGAAKAAGRKVRGFDEQRWTDARYDIVVAGNLAKFGQHAALRDFLLATGDRVLVEASPLDRVWGIGMAPGHPDVPHPLRWRGLNLLGFALMDVREKL</sequence>
<dbReference type="Proteomes" id="UP001589867">
    <property type="component" value="Unassembled WGS sequence"/>
</dbReference>